<comment type="caution">
    <text evidence="1">The sequence shown here is derived from an EMBL/GenBank/DDBJ whole genome shotgun (WGS) entry which is preliminary data.</text>
</comment>
<accession>A0A4C1VPZ3</accession>
<organism evidence="1 2">
    <name type="scientific">Eumeta variegata</name>
    <name type="common">Bagworm moth</name>
    <name type="synonym">Eumeta japonica</name>
    <dbReference type="NCBI Taxonomy" id="151549"/>
    <lineage>
        <taxon>Eukaryota</taxon>
        <taxon>Metazoa</taxon>
        <taxon>Ecdysozoa</taxon>
        <taxon>Arthropoda</taxon>
        <taxon>Hexapoda</taxon>
        <taxon>Insecta</taxon>
        <taxon>Pterygota</taxon>
        <taxon>Neoptera</taxon>
        <taxon>Endopterygota</taxon>
        <taxon>Lepidoptera</taxon>
        <taxon>Glossata</taxon>
        <taxon>Ditrysia</taxon>
        <taxon>Tineoidea</taxon>
        <taxon>Psychidae</taxon>
        <taxon>Oiketicinae</taxon>
        <taxon>Eumeta</taxon>
    </lineage>
</organism>
<dbReference type="EMBL" id="BGZK01000384">
    <property type="protein sequence ID" value="GBP40610.1"/>
    <property type="molecule type" value="Genomic_DNA"/>
</dbReference>
<reference evidence="1 2" key="1">
    <citation type="journal article" date="2019" name="Commun. Biol.">
        <title>The bagworm genome reveals a unique fibroin gene that provides high tensile strength.</title>
        <authorList>
            <person name="Kono N."/>
            <person name="Nakamura H."/>
            <person name="Ohtoshi R."/>
            <person name="Tomita M."/>
            <person name="Numata K."/>
            <person name="Arakawa K."/>
        </authorList>
    </citation>
    <scope>NUCLEOTIDE SEQUENCE [LARGE SCALE GENOMIC DNA]</scope>
</reference>
<evidence type="ECO:0000313" key="2">
    <source>
        <dbReference type="Proteomes" id="UP000299102"/>
    </source>
</evidence>
<protein>
    <submittedName>
        <fullName evidence="1">Uncharacterized protein</fullName>
    </submittedName>
</protein>
<sequence length="326" mass="36918">MNKFRIDPTREHATYNWPCAKHGTFESATVLERLALCFIDNHAVTDFFKQALISSAGIDFGMAECAVRPPFISVAAILDHARVVMKSHCYRNFGPFVQKTATSSFNRPLLMSIKHYLKNSEETETGENLKAQGYAQDQRLSCYYCCSYGDNSRKKDRHHELIMFKTVVSCFLLGLGLPASNEQTDFSNKKLTYSHSKVKERQAKLVYLGVSLVKVATVSGRALCATFHALRLRENKLSFLIEFALKPEPRPITDRGFDLLEEVFSRVERAKKASRDSGHRHPWTLATQRSPKRVAGPLDGNRISDGWKIDGEALEVIKETLVPWTK</sequence>
<proteinExistence type="predicted"/>
<keyword evidence="2" id="KW-1185">Reference proteome</keyword>
<gene>
    <name evidence="1" type="ORF">EVAR_41690_1</name>
</gene>
<dbReference type="Proteomes" id="UP000299102">
    <property type="component" value="Unassembled WGS sequence"/>
</dbReference>
<dbReference type="AlphaFoldDB" id="A0A4C1VPZ3"/>
<name>A0A4C1VPZ3_EUMVA</name>
<evidence type="ECO:0000313" key="1">
    <source>
        <dbReference type="EMBL" id="GBP40610.1"/>
    </source>
</evidence>